<dbReference type="AlphaFoldDB" id="A0A2U8DUY7"/>
<feature type="domain" description="BIG2" evidence="1">
    <location>
        <begin position="188"/>
        <end position="265"/>
    </location>
</feature>
<dbReference type="InterPro" id="IPR003343">
    <property type="entry name" value="Big_2"/>
</dbReference>
<dbReference type="SMART" id="SM00635">
    <property type="entry name" value="BID_2"/>
    <property type="match status" value="1"/>
</dbReference>
<accession>A0A2U8DUY7</accession>
<keyword evidence="3" id="KW-1185">Reference proteome</keyword>
<organism evidence="2 3">
    <name type="scientific">Clostridium drakei</name>
    <dbReference type="NCBI Taxonomy" id="332101"/>
    <lineage>
        <taxon>Bacteria</taxon>
        <taxon>Bacillati</taxon>
        <taxon>Bacillota</taxon>
        <taxon>Clostridia</taxon>
        <taxon>Eubacteriales</taxon>
        <taxon>Clostridiaceae</taxon>
        <taxon>Clostridium</taxon>
    </lineage>
</organism>
<dbReference type="OrthoDB" id="1937631at2"/>
<dbReference type="InterPro" id="IPR008964">
    <property type="entry name" value="Invasin/intimin_cell_adhesion"/>
</dbReference>
<sequence>MRNFKGFMNKIILIFTMVLIFGGLGYSNVYAATVGQSLVQPEAGWKRVQESDLNITYTGKWILDNNSNIYSDGTPAYSDGKGKYCTSDANTSIKFNIISNKIRIVGLLRQSGYSSNTIIKIDGIEEKYTEITSSPYINAAILYERTNIDYKEHFVEIRGELGKYTTLDAIDIDSSGIIKPYSENITTNVSNISLDKSTDNLQVGQTDQLTATIKPDNATNKNVKWKSSDESIATVDKNGKVTAIKEGTATITATTTDGSNLSALCVVTVISKGTTPTNPTDNTGNAILTITMTNGNVKSYTVPMSKVNDFISWYDNRVSGSTGKAYYTFDKTDNLQPFSKKTEYIIFDKISSYEVDEYTK</sequence>
<name>A0A2U8DUY7_9CLOT</name>
<evidence type="ECO:0000313" key="3">
    <source>
        <dbReference type="Proteomes" id="UP000244910"/>
    </source>
</evidence>
<dbReference type="Pfam" id="PF02368">
    <property type="entry name" value="Big_2"/>
    <property type="match status" value="1"/>
</dbReference>
<evidence type="ECO:0000259" key="1">
    <source>
        <dbReference type="SMART" id="SM00635"/>
    </source>
</evidence>
<dbReference type="SUPFAM" id="SSF49373">
    <property type="entry name" value="Invasin/intimin cell-adhesion fragments"/>
    <property type="match status" value="1"/>
</dbReference>
<dbReference type="KEGG" id="cdrk:B9W14_19370"/>
<evidence type="ECO:0000313" key="2">
    <source>
        <dbReference type="EMBL" id="AWI06563.1"/>
    </source>
</evidence>
<dbReference type="Gene3D" id="2.60.40.1080">
    <property type="match status" value="1"/>
</dbReference>
<dbReference type="RefSeq" id="WP_032075415.1">
    <property type="nucleotide sequence ID" value="NZ_CP020953.1"/>
</dbReference>
<dbReference type="Proteomes" id="UP000244910">
    <property type="component" value="Chromosome"/>
</dbReference>
<dbReference type="EMBL" id="CP020953">
    <property type="protein sequence ID" value="AWI06563.1"/>
    <property type="molecule type" value="Genomic_DNA"/>
</dbReference>
<reference evidence="3" key="1">
    <citation type="submission" date="2017-04" db="EMBL/GenBank/DDBJ databases">
        <authorList>
            <person name="Song Y."/>
            <person name="Cho B.-K."/>
        </authorList>
    </citation>
    <scope>NUCLEOTIDE SEQUENCE [LARGE SCALE GENOMIC DNA]</scope>
    <source>
        <strain evidence="3">SL1</strain>
    </source>
</reference>
<gene>
    <name evidence="2" type="ORF">B9W14_19370</name>
</gene>
<proteinExistence type="predicted"/>
<protein>
    <recommendedName>
        <fullName evidence="1">BIG2 domain-containing protein</fullName>
    </recommendedName>
</protein>